<dbReference type="Gene3D" id="3.20.20.70">
    <property type="entry name" value="Aldolase class I"/>
    <property type="match status" value="1"/>
</dbReference>
<dbReference type="InterPro" id="IPR011060">
    <property type="entry name" value="RibuloseP-bd_barrel"/>
</dbReference>
<dbReference type="EMBL" id="QKKU01000064">
    <property type="protein sequence ID" value="RBM67221.1"/>
    <property type="molecule type" value="Genomic_DNA"/>
</dbReference>
<proteinExistence type="inferred from homology"/>
<accession>A0ABD7FV35</accession>
<dbReference type="SUPFAM" id="SSF51366">
    <property type="entry name" value="Ribulose-phoshate binding barrel"/>
    <property type="match status" value="1"/>
</dbReference>
<dbReference type="InterPro" id="IPR006062">
    <property type="entry name" value="His_biosynth"/>
</dbReference>
<comment type="pathway">
    <text evidence="3">Amino-acid biosynthesis; L-histidine biosynthesis; L-histidine from 5-phospho-alpha-D-ribose 1-diphosphate: step 4/9.</text>
</comment>
<keyword evidence="6" id="KW-0963">Cytoplasm</keyword>
<dbReference type="GO" id="GO:0003949">
    <property type="term" value="F:1-(5-phosphoribosyl)-5-[(5-phosphoribosylamino)methylideneamino]imidazole-4-carboxamide isomerase activity"/>
    <property type="evidence" value="ECO:0007669"/>
    <property type="project" value="UniProtKB-EC"/>
</dbReference>
<evidence type="ECO:0000256" key="3">
    <source>
        <dbReference type="ARBA" id="ARBA00005133"/>
    </source>
</evidence>
<evidence type="ECO:0000256" key="2">
    <source>
        <dbReference type="ARBA" id="ARBA00004496"/>
    </source>
</evidence>
<dbReference type="GO" id="GO:0005737">
    <property type="term" value="C:cytoplasm"/>
    <property type="evidence" value="ECO:0007669"/>
    <property type="project" value="UniProtKB-SubCell"/>
</dbReference>
<dbReference type="RefSeq" id="WP_113610641.1">
    <property type="nucleotide sequence ID" value="NZ_CAWQMY010000130.1"/>
</dbReference>
<dbReference type="PANTHER" id="PTHR43090:SF2">
    <property type="entry name" value="1-(5-PHOSPHORIBOSYL)-5-[(5-PHOSPHORIBOSYLAMINO)METHYLIDENEAMINO] IMIDAZOLE-4-CARBOXAMIDE ISOMERASE"/>
    <property type="match status" value="1"/>
</dbReference>
<evidence type="ECO:0000256" key="5">
    <source>
        <dbReference type="ARBA" id="ARBA00012550"/>
    </source>
</evidence>
<protein>
    <recommendedName>
        <fullName evidence="5">1-(5-phosphoribosyl)-5-[(5-phosphoribosylamino)methylideneamino]imidazole-4-carboxamideisomerase</fullName>
        <ecNumber evidence="5">5.3.1.16</ecNumber>
    </recommendedName>
</protein>
<evidence type="ECO:0000256" key="1">
    <source>
        <dbReference type="ARBA" id="ARBA00000901"/>
    </source>
</evidence>
<keyword evidence="7 10" id="KW-0028">Amino-acid biosynthesis</keyword>
<dbReference type="AlphaFoldDB" id="A0ABD7FV35"/>
<evidence type="ECO:0000313" key="12">
    <source>
        <dbReference type="Proteomes" id="UP000252199"/>
    </source>
</evidence>
<gene>
    <name evidence="11" type="ORF">DLR72_09835</name>
</gene>
<evidence type="ECO:0000256" key="8">
    <source>
        <dbReference type="ARBA" id="ARBA00023102"/>
    </source>
</evidence>
<evidence type="ECO:0000256" key="10">
    <source>
        <dbReference type="RuleBase" id="RU003657"/>
    </source>
</evidence>
<dbReference type="EC" id="5.3.1.16" evidence="5"/>
<dbReference type="InterPro" id="IPR023016">
    <property type="entry name" value="HisA/PriA"/>
</dbReference>
<evidence type="ECO:0000256" key="7">
    <source>
        <dbReference type="ARBA" id="ARBA00022605"/>
    </source>
</evidence>
<reference evidence="11 12" key="1">
    <citation type="submission" date="2018-06" db="EMBL/GenBank/DDBJ databases">
        <title>Draft genome sequences of nine Vibrio sp. clinical isolates from across the United States representing the closest known relative of Vibrio cholerae.</title>
        <authorList>
            <person name="Islam M.T."/>
            <person name="Liang K."/>
            <person name="Im M.S."/>
            <person name="Winkjer J."/>
            <person name="Busby S."/>
            <person name="Batra D."/>
            <person name="Rowe L."/>
            <person name="Tarr C.L."/>
            <person name="Boucher Y."/>
        </authorList>
    </citation>
    <scope>NUCLEOTIDE SEQUENCE [LARGE SCALE GENOMIC DNA]</scope>
    <source>
        <strain evidence="11 12">2017V-1110</strain>
    </source>
</reference>
<keyword evidence="8 10" id="KW-0368">Histidine biosynthesis</keyword>
<sequence>MEEFKLYPSIDIVGGKALTSRSAIDITLGITEEKTYLGEVFEVAELHFQSGAKWIHIVDLDAASGVGSNQRLIMDLVKHFSEKVQTQVCGGIRSNEILEQYILAGCSRVNISSMVFDKPKLCEKLLKMYGEKIAIALDVKLVNQEYKLATRGWNTLQGNLWTTLDWLDNSGCQRYVLTDVDRGGSLNHPNFSLLEQVLTKTSTPIISGGGLCSLDDIDRLYQIGIEGAVLGQLIHTQQHQLKRFLQYVQQNYKDEPTSNEVI</sequence>
<evidence type="ECO:0000256" key="6">
    <source>
        <dbReference type="ARBA" id="ARBA00022490"/>
    </source>
</evidence>
<organism evidence="11 12">
    <name type="scientific">Vibrio paracholerae</name>
    <dbReference type="NCBI Taxonomy" id="650003"/>
    <lineage>
        <taxon>Bacteria</taxon>
        <taxon>Pseudomonadati</taxon>
        <taxon>Pseudomonadota</taxon>
        <taxon>Gammaproteobacteria</taxon>
        <taxon>Vibrionales</taxon>
        <taxon>Vibrionaceae</taxon>
        <taxon>Vibrio</taxon>
    </lineage>
</organism>
<evidence type="ECO:0000313" key="11">
    <source>
        <dbReference type="EMBL" id="RBM67221.1"/>
    </source>
</evidence>
<dbReference type="PANTHER" id="PTHR43090">
    <property type="entry name" value="1-(5-PHOSPHORIBOSYL)-5-[(5-PHOSPHORIBOSYLAMINO)METHYLIDENEAMINO] IMIDAZOLE-4-CARBOXAMIDE ISOMERASE"/>
    <property type="match status" value="1"/>
</dbReference>
<dbReference type="InterPro" id="IPR044524">
    <property type="entry name" value="Isoase_HisA-like"/>
</dbReference>
<name>A0ABD7FV35_9VIBR</name>
<keyword evidence="9 11" id="KW-0413">Isomerase</keyword>
<dbReference type="Pfam" id="PF00977">
    <property type="entry name" value="His_biosynth"/>
    <property type="match status" value="1"/>
</dbReference>
<comment type="subcellular location">
    <subcellularLocation>
        <location evidence="2">Cytoplasm</location>
    </subcellularLocation>
</comment>
<comment type="similarity">
    <text evidence="4 10">Belongs to the HisA/HisF family.</text>
</comment>
<evidence type="ECO:0000256" key="9">
    <source>
        <dbReference type="ARBA" id="ARBA00023235"/>
    </source>
</evidence>
<comment type="caution">
    <text evidence="11">The sequence shown here is derived from an EMBL/GenBank/DDBJ whole genome shotgun (WGS) entry which is preliminary data.</text>
</comment>
<dbReference type="Proteomes" id="UP000252199">
    <property type="component" value="Unassembled WGS sequence"/>
</dbReference>
<comment type="catalytic activity">
    <reaction evidence="1">
        <text>1-(5-phospho-beta-D-ribosyl)-5-[(5-phospho-beta-D-ribosylamino)methylideneamino]imidazole-4-carboxamide = 5-[(5-phospho-1-deoxy-D-ribulos-1-ylimino)methylamino]-1-(5-phospho-beta-D-ribosyl)imidazole-4-carboxamide</text>
        <dbReference type="Rhea" id="RHEA:15469"/>
        <dbReference type="ChEBI" id="CHEBI:58435"/>
        <dbReference type="ChEBI" id="CHEBI:58525"/>
        <dbReference type="EC" id="5.3.1.16"/>
    </reaction>
</comment>
<dbReference type="InterPro" id="IPR013785">
    <property type="entry name" value="Aldolase_TIM"/>
</dbReference>
<dbReference type="GO" id="GO:0000105">
    <property type="term" value="P:L-histidine biosynthetic process"/>
    <property type="evidence" value="ECO:0007669"/>
    <property type="project" value="UniProtKB-KW"/>
</dbReference>
<dbReference type="CDD" id="cd04732">
    <property type="entry name" value="HisA"/>
    <property type="match status" value="1"/>
</dbReference>
<evidence type="ECO:0000256" key="4">
    <source>
        <dbReference type="ARBA" id="ARBA00009667"/>
    </source>
</evidence>